<dbReference type="InterPro" id="IPR042222">
    <property type="entry name" value="Dynein_2_N"/>
</dbReference>
<feature type="compositionally biased region" description="Acidic residues" evidence="14">
    <location>
        <begin position="4364"/>
        <end position="4409"/>
    </location>
</feature>
<evidence type="ECO:0000256" key="9">
    <source>
        <dbReference type="ARBA" id="ARBA00023069"/>
    </source>
</evidence>
<sequence length="4821" mass="545063">MSKPPTRGKLPPVHIPIAPKSRGPKLSPLQIANINSRTQKQSQPPQDSPLPSSPPRPPSPSAIPTPQPQYTPTKTTKSSRPTTSVSTSTEPQKERLKTAGQRSIAFGGRASIPSRGGKPEITGTVQNGEIRQLLSFDEDEIEEYAVPVTGTMVKGPSGGKWAQNRPSPMTHFGKLVPDEIPGVHETGTLHLYRQRHFPSRPGTMASGRSFGQGSNDAWADDSQQFRRKRPFIGQTKNRDGEDWVRTESRPFTRDTGMSRFSRKPGKERGLNQTGQALLYITPFSDHSDVHPSSNPKARTRSSSGSRMQTPQVQERSFESEQALKLQPTPDQQASHVLRTVEDVMEYFAGTGRADPVKIIYMNIHKRPDGSFNPYDLYVVPKEKVDPEHYIFSVSGAVHVVPSDQSQKRTEMQKAQKILREQSSSRGGGFQASKGNVRQRNLTDTEYEQLAELAYNPIDIKADTGPTMEAIPLGQFVTDQMIYTNLRKINFFKNFPLLKALRNWHNEVRFQIYIKNKKHIHLELFYAHECYCIGLLTIGALYRSLSDTPPFMLTTERKNPFEIEEFILFQQQNRRAAKEACQQASSGMAHTIAQIVTDVLQRAYAPDQGRPSQEDLADAAVAGIVKTAAMAKSMAAEKKEAQRRMEGIQNAQREEGMLGRFVSLIDSLCVSNLYLTSMLGMRSILKQFRTCMYSKATVFLISFNFVKKEGVEIDSDSEDSDEDKDMEEIGFSMSDEEYPSEEEEEEEEWTESEEQNDDEQGEAADPDQLDMDRELLGDTDDGDVSARLSRDMSIDDVADLTSVGSKEKQTHAPVRRKKVKKEKKLNKIEKIEKVEADASKDPSNMFMYSQLLLSPDESRVKQLLNRTVSDGLQLFSSVDRPLKIPPHKPFITPLLPRGMDLQQIVETDKEFLEILDETHTIIENSFIQAHKYLERFYPLGRIFEYSLKWNYEKYKAKVRNVQTIRADLKRLHQWTNDIMKINVSSICGILTLDARQLKQTLVPIPQECSEQIKQHLHALFNEISTNTQNQFTELTTSMQQTPRNLNDYCDFVVLLGTMDDHHSKLQEDVNHLDEMKILAEEYNTKLTIDEQMQLATVHDSHTTFKDTYGKSVEYRHNQHNRMVGALHKEAAKLEQDTTQTFTDLGTGILVDATADPSAALQRIDIIQNTVDSYKSRQATQHRYCQILQLDEIDYPSVNKCVQRFEQKQKLWTLLNNFNQKSNEWRQTPVSQLDSEKVATEVPQIVRELGILEKNEPDDKVVKHLRQVTDEFRPFVPILSALCVPAMKQRHWKKLFNMIGRQYQPSVTVSQLIQMNIVQFKQQVFDISATAVGEFALETQLEKIKVAWQDTIFDIADHKSGTTYILGGVEEVMEQLEDHQALLQTMLASRYVVDIRAEIETWEKKMNSLQELIDEWIKCQRGWMYLYAIFTQPDIIRQMPQEARQFNEIDTSWKDIMQKVHNDPNCIRCMEIQGITETMIKNNEELEIVQKHLEEYLETKRVKFPRFYFLSNDELLQILAQTADPSTVQPFLSKCFDAINALSFASEAQLREEPPKDPNKPNPADFVTTMISVENEVVDLSEVVSTHAPVEEWLLKFEDIMRFTVKDQIKLAYESYDPSTRPEWIFKFPAQAILAVDQIVWTQNVEEALSKIESGEDPEAIEKYLVVVKDQLAEAVNLVRGSLATLERAIVNTMIVIEVHARDIVQTLAKKKINSPDSFDWMVNLRYYYNMETDDALVRQTSTSFVYGYEYLGNSPRLVITPLTDRCYVTLTLSLHLHLGGNPAGPAGTGKTETTKDLAKALARQCVVFNCSDQIDAVMMGRFFSGLVQAGAWACFDEFNRIEIEVLSVIAQQLLTILDAVRQRVQTFEFEGNRIKLNPACGFFITMNPGYAGRTELPDNLKALFRPVAMMIPDYAMIAEIMLYSEGFQTAKTLAQKMAQLYKLSSEQLSQQDHYDFGMRAVKSVLVMAGSLKRKYSELSEDIVLIRALRDTNTPKFLSQDVPLFMNIIRDLFPGVNIPAIEHPALQNGLSNALTAQGLQPNNPFILKCIQLYETMEVRHGMMLVGQTGVGKTTCLFSLTNALRDLHEDYYLRQQGDPGFGMLRLTTMNPKAVTMGELYGEFNEVSREWHDGLVPYCAKEIIERSKDSLNAHASWQTNPTKGGSPPPPTTREILVFDGPVDAIWIESMNSVLDDNKILCLSNGDRIKFASNMSMLFEVADLKVASPATVSRCGMIYLEKEQLSWKEVAESWRVRFAKAFPHLSQFADLAIKFLVDPVVTFIRRKENVEAGLFTEFIPNTITGLVSALLNLFTSLAMEYSEAHPSKNAQKTLNKADLALQGKRKKRSDSGKKKITDVKEPSEAETEEPKDKEPDFSVPANHLAYPVYPGTSLGDNKYFDDQYSFPLATKHFVFSLIWTIGSAMDDQNKEVFDAYLKSLITLEGVRESNDHSKETDEDGNLLTTPSTNRQAQSQASSPQKFHAAESLILSEDFMKIVLSISFPRGTSIFDVVVNEETGAWERWSKRVPEYAYDPNKPQEEIVVQTADTVSTSTLLDMLVKAKQHILVTGTTGTGKSVVVNDFLHTDSIREKSLNFQMNFSAQTKASGMQEILESRLTHRRSNLIGPPVGKIGLVFIDDLNTPTPEIYFAQPPIEILRQCIDQAGIYDRKKLTFIHLTDTIFIGACGPPGGGRHDVTPRLTRRFHTVGMPKVGVTAMTAIFNAISQGFFNNQKPSLSTEVLELVAPIVRATVDLYAKACTTFLPTPSKSHYTFNLRDASGLISGILSASGPCYSDPSTLVRLWAHESCRVFRDRLIDVHDRDTFDDLMGEVIDNHFTNADPPLSTQIEVDQPQTIVFADIPARPGQPKVYREYFLGDEFAQLLYEHLEDYNLSSPKQMNLVLFDDAILHLVRISRIIRMPRGNALIVGLGGSGRQSLIRLAAHIAGCNFSTVEVTKSYGQQEFRNDLKKSLRIAGEKQTPCVLYISDNQIVKESFLEDMNNLLNTGEIPNIWEPEEIEEIVDHLRDASKQAGKGQGRDDVIQHFTSLIRSNLHVCLCMSPSGKQFRSRLRQFPSLVNCCTMDWYDPWPAHALLQVSRKNTSNWSIESKYMDKMAEACVFMHAAVERASDRFFEEMKRHNYTTPTSYLELLNGYEEILREMDESIANRHSKLSEGLKTLEQTNRDVSELQEQLIAIQPQLEQSQKDTAVLMEELSVQQKEVEAKREVVLGEEAVVSKATEESEALAEDAMNDLNRALPKYTAAIKAVQQLDKSDISEVKSFARPPDLVMFVMQAVCLLFGQPQTWEAAKKMMNAEFLGKLADYDKDSLDDKLKAKLKKTYISSPNFQPEVVESVSKAAKSLCTWVRALYDYSEVAKEVAPKREKVKKSQEQLAEMKQKLADKKAELREVEEKMETLERRYNASVRKKEEIETNIDNTRIKLERAEKLTSGLSDEYTRWTETVKQLEESRSTLLGDALIACGYITYLGPFTAEYRQMLSEQWRDKLAALGIPVMPAGTFQLENVLGDPIQIRQWNICGLPSDSLSICNAIIATRSRRWCLMIDPQNQANRWVKNMWKERNMKITKPHDTTLMRTMENSVRVGIPVLLENAGETFDPALTPIIGKQITKVGPRVTIHIGDQDVDYSEDFMLFITTTLPNPHYTPEISIATTIINFTVTPSGLDEQLLAETVKIERADLEEERDRLIVQAAKDQDEMMKVEDDILALLSSVTGSILDNETVIVALDKSRAISNEIKERAKQTAETTKMINTARDEFLAVSKRGSLLYFVIAEMANADPMYQFSLSFFSSLFTRCIRDCQATKSAPLDGSQPSKAEAEKYVNHVVDTITRTVFANVCRGLFERDKQVFSFLIAVSIARDTGVLSTLEWRFILLGKSALTTSKNEQPEQIGMTQPSWIGDQEWKLILALEKIEIEKNGEMKKPFQGLAYSISERCKDQWEEWAKSNAPEETAIPQPWNSTLNVFQKLLVLRILREERVVFMVRIVVNQFLSSYYSDPPPFDLKETFAASDFRTPVVFILSAGTDPVSLLRNFSAESGNEGKLIVQALGQGQGPIAEKLIEKSKKEGLWVCLQNCHLCTSWMPALDAIVEGLGATTATIHEDFRLFLTSMPSKAFPVAALQASIKVTNEAPRGLRVNLQRSLTTFEPHFMPENFKQGTEMNTWHRMLYGLGLFHAVIQERRKFGALGWNVQYDWTQADLDVSRELLLEYIKPPARFTEEEEFEQSRPASPSMPEIPFAALSYIVCEISYGGRVTDLWDMRTLHALFKTFFTPEFLEPDFLLAGNEEYSMPSLDCTFGEMVAAAKGLPPNESPSVYGLHPNAAITYQQRETKFVLDTLIKLQTQVVSAPQSSKKEETEEEELSEENEEEEEKEEDEEQEKQEEEKTDEEQPEENNGDGEGQDEEKQKEETTSTSQDMKKSASSTKLKKKTAKPPPKPAAMSPTDAQVLAMCKSFKDSVPLAITFDEAHESVLLQSEIKEREVKSFAGSPLRTGVSTNFQPFSLDTPSASPPASGLQTAASSPRRDADDTGFSDKSLNVVLHQEAERFNKLLVRIHSTLSELEFAVCGIVVMSSELELMSQAFLVNQVPELWSNVAYPSLKPLSSWIEDLLNRIAFIQDWIQHGEPASFLLPGFFFPQGFLTGVLQTHARLTKIAIDTLSFSAHVMDQGYSDDDSVDFDDPMKILMPKAAPNTGVYIHGLYMEGAKWDTVMHSVGESEPNVLFSLVPVLWLEPVSSQSKQIEESKPAPSNAEDGENLEDVMYKYSCPIYKTQARHGVLSTTGHSTNFIFSLDIPSFEQPEHWIRRGVAMLCGLSD</sequence>
<keyword evidence="6" id="KW-0067">ATP-binding</keyword>
<keyword evidence="3" id="KW-0963">Cytoplasm</keyword>
<feature type="compositionally biased region" description="Low complexity" evidence="14">
    <location>
        <begin position="70"/>
        <end position="89"/>
    </location>
</feature>
<keyword evidence="7" id="KW-0243">Dynein</keyword>
<evidence type="ECO:0000256" key="11">
    <source>
        <dbReference type="ARBA" id="ARBA00023212"/>
    </source>
</evidence>
<keyword evidence="17" id="KW-1185">Reference proteome</keyword>
<evidence type="ECO:0000256" key="12">
    <source>
        <dbReference type="ARBA" id="ARBA00023273"/>
    </source>
</evidence>
<dbReference type="InterPro" id="IPR043160">
    <property type="entry name" value="Dynein_C_barrel"/>
</dbReference>
<evidence type="ECO:0000256" key="5">
    <source>
        <dbReference type="ARBA" id="ARBA00022741"/>
    </source>
</evidence>
<dbReference type="Pfam" id="PF12774">
    <property type="entry name" value="AAA_6"/>
    <property type="match status" value="1"/>
</dbReference>
<feature type="region of interest" description="Disordered" evidence="14">
    <location>
        <begin position="4351"/>
        <end position="4450"/>
    </location>
</feature>
<dbReference type="EMBL" id="JARBJD010000114">
    <property type="protein sequence ID" value="KAK2951696.1"/>
    <property type="molecule type" value="Genomic_DNA"/>
</dbReference>
<dbReference type="InterPro" id="IPR024743">
    <property type="entry name" value="Dynein_HC_stalk"/>
</dbReference>
<feature type="domain" description="AAA+ ATPase" evidence="15">
    <location>
        <begin position="1777"/>
        <end position="1914"/>
    </location>
</feature>
<feature type="region of interest" description="Disordered" evidence="14">
    <location>
        <begin position="420"/>
        <end position="440"/>
    </location>
</feature>
<feature type="compositionally biased region" description="Basic and acidic residues" evidence="14">
    <location>
        <begin position="2344"/>
        <end position="2371"/>
    </location>
</feature>
<dbReference type="Gene3D" id="3.40.50.300">
    <property type="entry name" value="P-loop containing nucleotide triphosphate hydrolases"/>
    <property type="match status" value="5"/>
</dbReference>
<dbReference type="Gene3D" id="1.20.58.1120">
    <property type="match status" value="1"/>
</dbReference>
<evidence type="ECO:0000256" key="8">
    <source>
        <dbReference type="ARBA" id="ARBA00023054"/>
    </source>
</evidence>
<comment type="caution">
    <text evidence="16">The sequence shown here is derived from an EMBL/GenBank/DDBJ whole genome shotgun (WGS) entry which is preliminary data.</text>
</comment>
<keyword evidence="11" id="KW-0206">Cytoskeleton</keyword>
<feature type="compositionally biased region" description="Polar residues" evidence="14">
    <location>
        <begin position="290"/>
        <end position="314"/>
    </location>
</feature>
<feature type="region of interest" description="Disordered" evidence="14">
    <location>
        <begin position="729"/>
        <end position="765"/>
    </location>
</feature>
<proteinExistence type="inferred from homology"/>
<comment type="subcellular location">
    <subcellularLocation>
        <location evidence="1">Cytoplasm</location>
        <location evidence="1">Cytoskeleton</location>
        <location evidence="1">Cilium axoneme</location>
    </subcellularLocation>
</comment>
<dbReference type="Gene3D" id="1.20.920.30">
    <property type="match status" value="1"/>
</dbReference>
<dbReference type="InterPro" id="IPR003593">
    <property type="entry name" value="AAA+_ATPase"/>
</dbReference>
<dbReference type="InterPro" id="IPR041228">
    <property type="entry name" value="Dynein_C"/>
</dbReference>
<keyword evidence="9" id="KW-0969">Cilium</keyword>
<dbReference type="InterPro" id="IPR041589">
    <property type="entry name" value="DNAH3_AAA_lid_1"/>
</dbReference>
<dbReference type="InterPro" id="IPR024317">
    <property type="entry name" value="Dynein_heavy_chain_D4_dom"/>
</dbReference>
<dbReference type="Pfam" id="PF12781">
    <property type="entry name" value="AAA_9"/>
    <property type="match status" value="1"/>
</dbReference>
<evidence type="ECO:0000259" key="15">
    <source>
        <dbReference type="SMART" id="SM00382"/>
    </source>
</evidence>
<dbReference type="Gene3D" id="1.10.8.710">
    <property type="match status" value="1"/>
</dbReference>
<dbReference type="InterPro" id="IPR004273">
    <property type="entry name" value="Dynein_heavy_D6_P-loop"/>
</dbReference>
<dbReference type="Gene3D" id="1.10.8.720">
    <property type="entry name" value="Region D6 of dynein motor"/>
    <property type="match status" value="1"/>
</dbReference>
<feature type="compositionally biased region" description="Pro residues" evidence="14">
    <location>
        <begin position="46"/>
        <end position="69"/>
    </location>
</feature>
<dbReference type="Pfam" id="PF03028">
    <property type="entry name" value="Dynein_heavy"/>
    <property type="match status" value="1"/>
</dbReference>
<feature type="compositionally biased region" description="Polar residues" evidence="14">
    <location>
        <begin position="2457"/>
        <end position="2474"/>
    </location>
</feature>
<feature type="region of interest" description="Disordered" evidence="14">
    <location>
        <begin position="4503"/>
        <end position="4537"/>
    </location>
</feature>
<dbReference type="Gene3D" id="1.20.920.20">
    <property type="match status" value="1"/>
</dbReference>
<feature type="region of interest" description="Disordered" evidence="14">
    <location>
        <begin position="2443"/>
        <end position="2474"/>
    </location>
</feature>
<evidence type="ECO:0000256" key="1">
    <source>
        <dbReference type="ARBA" id="ARBA00004430"/>
    </source>
</evidence>
<evidence type="ECO:0000256" key="2">
    <source>
        <dbReference type="ARBA" id="ARBA00008887"/>
    </source>
</evidence>
<dbReference type="InterPro" id="IPR041466">
    <property type="entry name" value="Dynein_AAA5_ext"/>
</dbReference>
<dbReference type="PANTHER" id="PTHR45703:SF36">
    <property type="entry name" value="DYNEIN HEAVY CHAIN, CYTOPLASMIC"/>
    <property type="match status" value="1"/>
</dbReference>
<evidence type="ECO:0000256" key="10">
    <source>
        <dbReference type="ARBA" id="ARBA00023175"/>
    </source>
</evidence>
<evidence type="ECO:0000256" key="7">
    <source>
        <dbReference type="ARBA" id="ARBA00023017"/>
    </source>
</evidence>
<dbReference type="Gene3D" id="6.10.140.1060">
    <property type="match status" value="1"/>
</dbReference>
<dbReference type="InterPro" id="IPR027417">
    <property type="entry name" value="P-loop_NTPase"/>
</dbReference>
<dbReference type="Pfam" id="PF18198">
    <property type="entry name" value="AAA_lid_11"/>
    <property type="match status" value="1"/>
</dbReference>
<dbReference type="Pfam" id="PF17852">
    <property type="entry name" value="Dynein_AAA_lid"/>
    <property type="match status" value="1"/>
</dbReference>
<feature type="domain" description="AAA+ ATPase" evidence="15">
    <location>
        <begin position="2557"/>
        <end position="2705"/>
    </location>
</feature>
<dbReference type="Gene3D" id="1.20.1270.280">
    <property type="match status" value="1"/>
</dbReference>
<evidence type="ECO:0000256" key="6">
    <source>
        <dbReference type="ARBA" id="ARBA00022840"/>
    </source>
</evidence>
<keyword evidence="5" id="KW-0547">Nucleotide-binding</keyword>
<evidence type="ECO:0000256" key="14">
    <source>
        <dbReference type="SAM" id="MobiDB-lite"/>
    </source>
</evidence>
<dbReference type="InterPro" id="IPR041658">
    <property type="entry name" value="AAA_lid_11"/>
</dbReference>
<protein>
    <submittedName>
        <fullName evidence="16">Dynein axonemal heavy chain 1</fullName>
    </submittedName>
</protein>
<dbReference type="Gene3D" id="3.20.180.20">
    <property type="entry name" value="Dynein heavy chain, N-terminal domain 2"/>
    <property type="match status" value="1"/>
</dbReference>
<comment type="similarity">
    <text evidence="2">Belongs to the dynein heavy chain family.</text>
</comment>
<dbReference type="Pfam" id="PF12775">
    <property type="entry name" value="AAA_7"/>
    <property type="match status" value="1"/>
</dbReference>
<feature type="domain" description="AAA+ ATPase" evidence="15">
    <location>
        <begin position="2056"/>
        <end position="2223"/>
    </location>
</feature>
<dbReference type="InterPro" id="IPR035706">
    <property type="entry name" value="AAA_9"/>
</dbReference>
<dbReference type="Gene3D" id="1.10.8.1220">
    <property type="match status" value="1"/>
</dbReference>
<keyword evidence="10" id="KW-0505">Motor protein</keyword>
<evidence type="ECO:0000256" key="13">
    <source>
        <dbReference type="SAM" id="Coils"/>
    </source>
</evidence>
<gene>
    <name evidence="16" type="ORF">BLNAU_13308</name>
</gene>
<keyword evidence="12" id="KW-0966">Cell projection</keyword>
<dbReference type="InterPro" id="IPR026983">
    <property type="entry name" value="DHC"/>
</dbReference>
<dbReference type="Gene3D" id="1.10.287.2620">
    <property type="match status" value="1"/>
</dbReference>
<dbReference type="Gene3D" id="1.20.140.100">
    <property type="entry name" value="Dynein heavy chain, N-terminal domain 2"/>
    <property type="match status" value="1"/>
</dbReference>
<dbReference type="InterPro" id="IPR035699">
    <property type="entry name" value="AAA_6"/>
</dbReference>
<feature type="coiled-coil region" evidence="13">
    <location>
        <begin position="3379"/>
        <end position="3441"/>
    </location>
</feature>
<dbReference type="Pfam" id="PF08393">
    <property type="entry name" value="DHC_N2"/>
    <property type="match status" value="1"/>
</dbReference>
<dbReference type="Pfam" id="PF12777">
    <property type="entry name" value="MT"/>
    <property type="match status" value="1"/>
</dbReference>
<dbReference type="InterPro" id="IPR042219">
    <property type="entry name" value="AAA_lid_11_sf"/>
</dbReference>
<accession>A0ABQ9XGW1</accession>
<dbReference type="InterPro" id="IPR043157">
    <property type="entry name" value="Dynein_AAA1S"/>
</dbReference>
<name>A0ABQ9XGW1_9EUKA</name>
<feature type="region of interest" description="Disordered" evidence="14">
    <location>
        <begin position="2336"/>
        <end position="2377"/>
    </location>
</feature>
<organism evidence="16 17">
    <name type="scientific">Blattamonas nauphoetae</name>
    <dbReference type="NCBI Taxonomy" id="2049346"/>
    <lineage>
        <taxon>Eukaryota</taxon>
        <taxon>Metamonada</taxon>
        <taxon>Preaxostyla</taxon>
        <taxon>Oxymonadida</taxon>
        <taxon>Blattamonas</taxon>
    </lineage>
</organism>
<reference evidence="16 17" key="1">
    <citation type="journal article" date="2022" name="bioRxiv">
        <title>Genomics of Preaxostyla Flagellates Illuminates Evolutionary Transitions and the Path Towards Mitochondrial Loss.</title>
        <authorList>
            <person name="Novak L.V.F."/>
            <person name="Treitli S.C."/>
            <person name="Pyrih J."/>
            <person name="Halakuc P."/>
            <person name="Pipaliya S.V."/>
            <person name="Vacek V."/>
            <person name="Brzon O."/>
            <person name="Soukal P."/>
            <person name="Eme L."/>
            <person name="Dacks J.B."/>
            <person name="Karnkowska A."/>
            <person name="Elias M."/>
            <person name="Hampl V."/>
        </authorList>
    </citation>
    <scope>NUCLEOTIDE SEQUENCE [LARGE SCALE GENOMIC DNA]</scope>
    <source>
        <strain evidence="16">NAU3</strain>
        <tissue evidence="16">Gut</tissue>
    </source>
</reference>
<evidence type="ECO:0000256" key="4">
    <source>
        <dbReference type="ARBA" id="ARBA00022701"/>
    </source>
</evidence>
<evidence type="ECO:0000313" key="16">
    <source>
        <dbReference type="EMBL" id="KAK2951696.1"/>
    </source>
</evidence>
<dbReference type="Gene3D" id="1.10.472.130">
    <property type="match status" value="1"/>
</dbReference>
<feature type="coiled-coil region" evidence="13">
    <location>
        <begin position="1367"/>
        <end position="1410"/>
    </location>
</feature>
<dbReference type="InterPro" id="IPR013602">
    <property type="entry name" value="Dynein_heavy_linker"/>
</dbReference>
<dbReference type="SMART" id="SM00382">
    <property type="entry name" value="AAA"/>
    <property type="match status" value="3"/>
</dbReference>
<dbReference type="Gene3D" id="3.10.490.20">
    <property type="match status" value="1"/>
</dbReference>
<dbReference type="SUPFAM" id="SSF52540">
    <property type="entry name" value="P-loop containing nucleoside triphosphate hydrolases"/>
    <property type="match status" value="4"/>
</dbReference>
<dbReference type="InterPro" id="IPR042228">
    <property type="entry name" value="Dynein_linker_3"/>
</dbReference>
<dbReference type="Pfam" id="PF12780">
    <property type="entry name" value="AAA_8"/>
    <property type="match status" value="1"/>
</dbReference>
<dbReference type="Pfam" id="PF18199">
    <property type="entry name" value="Dynein_C"/>
    <property type="match status" value="1"/>
</dbReference>
<feature type="compositionally biased region" description="Polar residues" evidence="14">
    <location>
        <begin position="4503"/>
        <end position="4514"/>
    </location>
</feature>
<dbReference type="Pfam" id="PF17857">
    <property type="entry name" value="AAA_lid_1"/>
    <property type="match status" value="1"/>
</dbReference>
<keyword evidence="4" id="KW-0493">Microtubule</keyword>
<dbReference type="Proteomes" id="UP001281761">
    <property type="component" value="Unassembled WGS sequence"/>
</dbReference>
<feature type="region of interest" description="Disordered" evidence="14">
    <location>
        <begin position="798"/>
        <end position="818"/>
    </location>
</feature>
<feature type="region of interest" description="Disordered" evidence="14">
    <location>
        <begin position="1"/>
        <end position="102"/>
    </location>
</feature>
<feature type="coiled-coil region" evidence="13">
    <location>
        <begin position="3680"/>
        <end position="3707"/>
    </location>
</feature>
<dbReference type="PANTHER" id="PTHR45703">
    <property type="entry name" value="DYNEIN HEAVY CHAIN"/>
    <property type="match status" value="1"/>
</dbReference>
<evidence type="ECO:0000256" key="3">
    <source>
        <dbReference type="ARBA" id="ARBA00022490"/>
    </source>
</evidence>
<feature type="region of interest" description="Disordered" evidence="14">
    <location>
        <begin position="251"/>
        <end position="332"/>
    </location>
</feature>
<keyword evidence="8 13" id="KW-0175">Coiled coil</keyword>
<evidence type="ECO:0000313" key="17">
    <source>
        <dbReference type="Proteomes" id="UP001281761"/>
    </source>
</evidence>